<evidence type="ECO:0000313" key="4">
    <source>
        <dbReference type="Proteomes" id="UP000078437"/>
    </source>
</evidence>
<dbReference type="Pfam" id="PF13556">
    <property type="entry name" value="HTH_30"/>
    <property type="match status" value="1"/>
</dbReference>
<dbReference type="InterPro" id="IPR025736">
    <property type="entry name" value="PucR_C-HTH_dom"/>
</dbReference>
<dbReference type="EMBL" id="CP013979">
    <property type="protein sequence ID" value="ANJ28498.1"/>
    <property type="molecule type" value="Genomic_DNA"/>
</dbReference>
<dbReference type="STRING" id="453304.ATC03_19155"/>
<dbReference type="AlphaFoldDB" id="A0A191WK10"/>
<organism evidence="3 4">
    <name type="scientific">Agromyces aureus</name>
    <dbReference type="NCBI Taxonomy" id="453304"/>
    <lineage>
        <taxon>Bacteria</taxon>
        <taxon>Bacillati</taxon>
        <taxon>Actinomycetota</taxon>
        <taxon>Actinomycetes</taxon>
        <taxon>Micrococcales</taxon>
        <taxon>Microbacteriaceae</taxon>
        <taxon>Agromyces</taxon>
    </lineage>
</organism>
<reference evidence="4" key="2">
    <citation type="submission" date="2016-01" db="EMBL/GenBank/DDBJ databases">
        <title>Complete genome sequence of Agromyces aureus AR33T and comparison with related organisms.</title>
        <authorList>
            <person name="Corretto E."/>
            <person name="Antonielli L."/>
            <person name="Sessitsch A."/>
            <person name="Brader G."/>
        </authorList>
    </citation>
    <scope>NUCLEOTIDE SEQUENCE [LARGE SCALE GENOMIC DNA]</scope>
    <source>
        <strain evidence="4">AR33</strain>
    </source>
</reference>
<dbReference type="Gene3D" id="1.10.10.2840">
    <property type="entry name" value="PucR C-terminal helix-turn-helix domain"/>
    <property type="match status" value="1"/>
</dbReference>
<feature type="region of interest" description="Disordered" evidence="1">
    <location>
        <begin position="63"/>
        <end position="82"/>
    </location>
</feature>
<dbReference type="InterPro" id="IPR042070">
    <property type="entry name" value="PucR_C-HTH_sf"/>
</dbReference>
<dbReference type="Proteomes" id="UP000078437">
    <property type="component" value="Chromosome"/>
</dbReference>
<feature type="domain" description="PucR C-terminal helix-turn-helix" evidence="2">
    <location>
        <begin position="269"/>
        <end position="322"/>
    </location>
</feature>
<evidence type="ECO:0000259" key="2">
    <source>
        <dbReference type="Pfam" id="PF13556"/>
    </source>
</evidence>
<dbReference type="SUPFAM" id="SSF46785">
    <property type="entry name" value="Winged helix' DNA-binding domain"/>
    <property type="match status" value="1"/>
</dbReference>
<dbReference type="KEGG" id="agy:ATC03_19155"/>
<name>A0A191WK10_9MICO</name>
<dbReference type="OrthoDB" id="5051269at2"/>
<accession>A0A191WK10</accession>
<proteinExistence type="predicted"/>
<dbReference type="InterPro" id="IPR036390">
    <property type="entry name" value="WH_DNA-bd_sf"/>
</dbReference>
<protein>
    <recommendedName>
        <fullName evidence="2">PucR C-terminal helix-turn-helix domain-containing protein</fullName>
    </recommendedName>
</protein>
<evidence type="ECO:0000313" key="3">
    <source>
        <dbReference type="EMBL" id="ANJ28498.1"/>
    </source>
</evidence>
<sequence length="334" mass="33689">MQELVGRLTALDPEASETLKVVSYFDALVAGGVGPDSLLRGAAVLSGAVAGYAAGSSSRVTRVAPDGEPLGATDAAASDWPSRETSDGSLVWLERTGQAHANDAMVLERLALAVAITSARRSNTADAAVEVVVTAGAAASERAVAATKLRLDCAPDVRVVVSLPDGPPPVDGPTAVVATARGLVRVVLVDGPVAVPPGVRAGIGLGGAADRLPESFASALIALRLGTSSQHVVDAAGLGALLLVAEAADRHDEQHPDASTLAALDPRALAVLDAFADAGSVRQAASALGMHHSSVQARLDALTETLGYDPRTPTGRTRFALARALAALQRPGLG</sequence>
<reference evidence="3 4" key="1">
    <citation type="journal article" date="2016" name="Int. J. Syst. Evol. Microbiol.">
        <title>Agromyces aureus sp. nov., isolated from the rhizosphere of Salix caprea L. grown in a heavy-metal-contaminated soil.</title>
        <authorList>
            <person name="Corretto E."/>
            <person name="Antonielli L."/>
            <person name="Sessitsch A."/>
            <person name="Compant S."/>
            <person name="Gorfer M."/>
            <person name="Kuffner M."/>
            <person name="Brader G."/>
        </authorList>
    </citation>
    <scope>NUCLEOTIDE SEQUENCE [LARGE SCALE GENOMIC DNA]</scope>
    <source>
        <strain evidence="3 4">AR33</strain>
    </source>
</reference>
<keyword evidence="4" id="KW-1185">Reference proteome</keyword>
<gene>
    <name evidence="3" type="ORF">ATC03_19155</name>
</gene>
<evidence type="ECO:0000256" key="1">
    <source>
        <dbReference type="SAM" id="MobiDB-lite"/>
    </source>
</evidence>
<dbReference type="RefSeq" id="WP_067880714.1">
    <property type="nucleotide sequence ID" value="NZ_CP013979.1"/>
</dbReference>